<proteinExistence type="predicted"/>
<organism evidence="1 2">
    <name type="scientific">Nephila pilipes</name>
    <name type="common">Giant wood spider</name>
    <name type="synonym">Nephila maculata</name>
    <dbReference type="NCBI Taxonomy" id="299642"/>
    <lineage>
        <taxon>Eukaryota</taxon>
        <taxon>Metazoa</taxon>
        <taxon>Ecdysozoa</taxon>
        <taxon>Arthropoda</taxon>
        <taxon>Chelicerata</taxon>
        <taxon>Arachnida</taxon>
        <taxon>Araneae</taxon>
        <taxon>Araneomorphae</taxon>
        <taxon>Entelegynae</taxon>
        <taxon>Araneoidea</taxon>
        <taxon>Nephilidae</taxon>
        <taxon>Nephila</taxon>
    </lineage>
</organism>
<evidence type="ECO:0000313" key="1">
    <source>
        <dbReference type="EMBL" id="GFT66585.1"/>
    </source>
</evidence>
<protein>
    <submittedName>
        <fullName evidence="1">Uncharacterized protein</fullName>
    </submittedName>
</protein>
<keyword evidence="2" id="KW-1185">Reference proteome</keyword>
<dbReference type="EMBL" id="BMAW01020144">
    <property type="protein sequence ID" value="GFT66585.1"/>
    <property type="molecule type" value="Genomic_DNA"/>
</dbReference>
<gene>
    <name evidence="1" type="ORF">NPIL_407461</name>
</gene>
<sequence>MSRSKDLKPMRYVHTVLLKDRCKCKMFGVASFKKKLGVKPGKLLGHEGREVSSQENVSCQTIRQIWYFEKFLKIIECMNHILYFTRRDQRIRHCRRLTVNFLWLVASLL</sequence>
<accession>A0A8X6PGA9</accession>
<dbReference type="Proteomes" id="UP000887013">
    <property type="component" value="Unassembled WGS sequence"/>
</dbReference>
<dbReference type="AlphaFoldDB" id="A0A8X6PGA9"/>
<comment type="caution">
    <text evidence="1">The sequence shown here is derived from an EMBL/GenBank/DDBJ whole genome shotgun (WGS) entry which is preliminary data.</text>
</comment>
<name>A0A8X6PGA9_NEPPI</name>
<evidence type="ECO:0000313" key="2">
    <source>
        <dbReference type="Proteomes" id="UP000887013"/>
    </source>
</evidence>
<reference evidence="1" key="1">
    <citation type="submission" date="2020-08" db="EMBL/GenBank/DDBJ databases">
        <title>Multicomponent nature underlies the extraordinary mechanical properties of spider dragline silk.</title>
        <authorList>
            <person name="Kono N."/>
            <person name="Nakamura H."/>
            <person name="Mori M."/>
            <person name="Yoshida Y."/>
            <person name="Ohtoshi R."/>
            <person name="Malay A.D."/>
            <person name="Moran D.A.P."/>
            <person name="Tomita M."/>
            <person name="Numata K."/>
            <person name="Arakawa K."/>
        </authorList>
    </citation>
    <scope>NUCLEOTIDE SEQUENCE</scope>
</reference>